<sequence length="345" mass="38706">MLATESLTSIVKHSMAYGLVLSQPFSTYVDVPPAVWEEAFEDVEELKYGAEHETVRALQYKLKKLSYYHAPIDGQYGILTEYAVKKFQKENQLPVTGNTDKSTYEQLSDEEYRKQLQIINDSLDAFKIGDTGKAVTALQEALAYFGYYQAKVDGIYGPITDKAVTIMKQDRGETALHIVNYPKEPTPQPEVKEEKTNSSQQVATKTVKNTEKKESKQPVKNQSKPLTQLTSVARNYLGIPYVWGGTSTSGFDCSGYMQYVFKQIGISLPRTVSDIWNHTQYIDSPSVGDLVFFETYKPGPSHMGIYLGNDSFIHASASKGVSISKMSQNYWKQRYLGARSVPQAS</sequence>
<dbReference type="Gene3D" id="1.10.101.10">
    <property type="entry name" value="PGBD-like superfamily/PGBD"/>
    <property type="match status" value="2"/>
</dbReference>
<keyword evidence="4" id="KW-0788">Thiol protease</keyword>
<dbReference type="AlphaFoldDB" id="A0A368XAH0"/>
<dbReference type="GO" id="GO:0008234">
    <property type="term" value="F:cysteine-type peptidase activity"/>
    <property type="evidence" value="ECO:0007669"/>
    <property type="project" value="UniProtKB-KW"/>
</dbReference>
<dbReference type="InterPro" id="IPR002477">
    <property type="entry name" value="Peptidoglycan-bd-like"/>
</dbReference>
<evidence type="ECO:0000256" key="3">
    <source>
        <dbReference type="ARBA" id="ARBA00022801"/>
    </source>
</evidence>
<evidence type="ECO:0000256" key="5">
    <source>
        <dbReference type="SAM" id="MobiDB-lite"/>
    </source>
</evidence>
<name>A0A368XAH0_9BACI</name>
<dbReference type="InterPro" id="IPR000064">
    <property type="entry name" value="NLP_P60_dom"/>
</dbReference>
<feature type="compositionally biased region" description="Basic and acidic residues" evidence="5">
    <location>
        <begin position="208"/>
        <end position="217"/>
    </location>
</feature>
<protein>
    <submittedName>
        <fullName evidence="7">Putative peptidoglycan binding protein</fullName>
    </submittedName>
</protein>
<dbReference type="Gene3D" id="3.90.1720.10">
    <property type="entry name" value="endopeptidase domain like (from Nostoc punctiforme)"/>
    <property type="match status" value="1"/>
</dbReference>
<reference evidence="7 8" key="1">
    <citation type="submission" date="2018-07" db="EMBL/GenBank/DDBJ databases">
        <title>Genomic Encyclopedia of Type Strains, Phase IV (KMG-IV): sequencing the most valuable type-strain genomes for metagenomic binning, comparative biology and taxonomic classification.</title>
        <authorList>
            <person name="Goeker M."/>
        </authorList>
    </citation>
    <scope>NUCLEOTIDE SEQUENCE [LARGE SCALE GENOMIC DNA]</scope>
    <source>
        <strain evidence="7 8">DSM 27696</strain>
    </source>
</reference>
<dbReference type="InterPro" id="IPR036365">
    <property type="entry name" value="PGBD-like_sf"/>
</dbReference>
<keyword evidence="8" id="KW-1185">Reference proteome</keyword>
<evidence type="ECO:0000256" key="4">
    <source>
        <dbReference type="ARBA" id="ARBA00022807"/>
    </source>
</evidence>
<evidence type="ECO:0000313" key="7">
    <source>
        <dbReference type="EMBL" id="RCW64961.1"/>
    </source>
</evidence>
<evidence type="ECO:0000256" key="2">
    <source>
        <dbReference type="ARBA" id="ARBA00022670"/>
    </source>
</evidence>
<evidence type="ECO:0000259" key="6">
    <source>
        <dbReference type="PROSITE" id="PS51935"/>
    </source>
</evidence>
<keyword evidence="3" id="KW-0378">Hydrolase</keyword>
<comment type="similarity">
    <text evidence="1">Belongs to the peptidase C40 family.</text>
</comment>
<dbReference type="PANTHER" id="PTHR47053:SF1">
    <property type="entry name" value="MUREIN DD-ENDOPEPTIDASE MEPH-RELATED"/>
    <property type="match status" value="1"/>
</dbReference>
<evidence type="ECO:0000256" key="1">
    <source>
        <dbReference type="ARBA" id="ARBA00007074"/>
    </source>
</evidence>
<dbReference type="InterPro" id="IPR051202">
    <property type="entry name" value="Peptidase_C40"/>
</dbReference>
<gene>
    <name evidence="7" type="ORF">DFR57_112140</name>
</gene>
<accession>A0A368XAH0</accession>
<dbReference type="GO" id="GO:0006508">
    <property type="term" value="P:proteolysis"/>
    <property type="evidence" value="ECO:0007669"/>
    <property type="project" value="UniProtKB-KW"/>
</dbReference>
<dbReference type="InterPro" id="IPR038765">
    <property type="entry name" value="Papain-like_cys_pep_sf"/>
</dbReference>
<keyword evidence="2" id="KW-0645">Protease</keyword>
<dbReference type="Pfam" id="PF00877">
    <property type="entry name" value="NLPC_P60"/>
    <property type="match status" value="1"/>
</dbReference>
<feature type="region of interest" description="Disordered" evidence="5">
    <location>
        <begin position="181"/>
        <end position="224"/>
    </location>
</feature>
<feature type="compositionally biased region" description="Polar residues" evidence="5">
    <location>
        <begin position="197"/>
        <end position="207"/>
    </location>
</feature>
<organism evidence="7 8">
    <name type="scientific">Saliterribacillus persicus</name>
    <dbReference type="NCBI Taxonomy" id="930114"/>
    <lineage>
        <taxon>Bacteria</taxon>
        <taxon>Bacillati</taxon>
        <taxon>Bacillota</taxon>
        <taxon>Bacilli</taxon>
        <taxon>Bacillales</taxon>
        <taxon>Bacillaceae</taxon>
        <taxon>Saliterribacillus</taxon>
    </lineage>
</organism>
<dbReference type="PANTHER" id="PTHR47053">
    <property type="entry name" value="MUREIN DD-ENDOPEPTIDASE MEPH-RELATED"/>
    <property type="match status" value="1"/>
</dbReference>
<comment type="caution">
    <text evidence="7">The sequence shown here is derived from an EMBL/GenBank/DDBJ whole genome shotgun (WGS) entry which is preliminary data.</text>
</comment>
<dbReference type="Proteomes" id="UP000252585">
    <property type="component" value="Unassembled WGS sequence"/>
</dbReference>
<dbReference type="EMBL" id="QPJJ01000012">
    <property type="protein sequence ID" value="RCW64961.1"/>
    <property type="molecule type" value="Genomic_DNA"/>
</dbReference>
<dbReference type="SUPFAM" id="SSF54001">
    <property type="entry name" value="Cysteine proteinases"/>
    <property type="match status" value="1"/>
</dbReference>
<evidence type="ECO:0000313" key="8">
    <source>
        <dbReference type="Proteomes" id="UP000252585"/>
    </source>
</evidence>
<dbReference type="RefSeq" id="WP_245937479.1">
    <property type="nucleotide sequence ID" value="NZ_QPJJ01000012.1"/>
</dbReference>
<dbReference type="Pfam" id="PF01471">
    <property type="entry name" value="PG_binding_1"/>
    <property type="match status" value="2"/>
</dbReference>
<dbReference type="SUPFAM" id="SSF47090">
    <property type="entry name" value="PGBD-like"/>
    <property type="match status" value="2"/>
</dbReference>
<feature type="domain" description="NlpC/P60" evidence="6">
    <location>
        <begin position="223"/>
        <end position="342"/>
    </location>
</feature>
<dbReference type="InterPro" id="IPR036366">
    <property type="entry name" value="PGBDSf"/>
</dbReference>
<dbReference type="PROSITE" id="PS51935">
    <property type="entry name" value="NLPC_P60"/>
    <property type="match status" value="1"/>
</dbReference>
<proteinExistence type="inferred from homology"/>